<name>A0AAW4N1H7_9BACT</name>
<protein>
    <submittedName>
        <fullName evidence="1">Outer membrane beta-barrel family protein</fullName>
    </submittedName>
</protein>
<comment type="caution">
    <text evidence="1">The sequence shown here is derived from an EMBL/GenBank/DDBJ whole genome shotgun (WGS) entry which is preliminary data.</text>
</comment>
<proteinExistence type="predicted"/>
<reference evidence="1" key="1">
    <citation type="submission" date="2021-06" db="EMBL/GenBank/DDBJ databases">
        <title>Collection of gut derived symbiotic bacterial strains cultured from healthy donors.</title>
        <authorList>
            <person name="Lin H."/>
            <person name="Littmann E."/>
            <person name="Pamer E.G."/>
        </authorList>
    </citation>
    <scope>NUCLEOTIDE SEQUENCE</scope>
    <source>
        <strain evidence="1">MSK.21.74</strain>
    </source>
</reference>
<accession>A0AAW4N1H7</accession>
<dbReference type="RefSeq" id="WP_217744397.1">
    <property type="nucleotide sequence ID" value="NZ_JAHOEI010000023.1"/>
</dbReference>
<gene>
    <name evidence="1" type="ORF">KSW82_07785</name>
</gene>
<dbReference type="AlphaFoldDB" id="A0AAW4N1H7"/>
<sequence>MRKILILLFMVQMVAIQGIATNRVMRETVPDDSLHTGIWKTDTLKEVNIKGSSILQSGDRMKVAITKDLRRGTVSTIQMLGKLPNFTYNFVDRSLTYHNSSNIIVLVDSVEKDMNYLRNIQHIRFDKVEVIDKPQGQYQGYDVLINLHTKKNYEGYEGMLFNNEGFNLNGENDKKYIFENTTANFSYTKNKWNIYAFAYSSFGQGAYDTNWSKNYLQNGIKETLVNNPDGIRNIITFERYRSGLLSLDYAIQKNQSLSFVYQYGAGRDHDTYNHYTILRTDENTHTETRLTRDIRTHVRDSEHSMAVFYRNNVGRVRWTADFNYRFSPTRSLTDQTESTGFVLNNHFQDHMNFTRFRISGWTNFANGHLTLNAGYENTWKSYKREDNDTGEKLNTNSYLRNRLWASLNWRFDNNAQLMFSGWAEHVGLNNNHAKKTQVPVGGSFMAYYQLTRRNWMRLNYDCSTSYPDQNLSSEYGYFTDSLSWVGGNPWLKTNVTHRINYWIDLWWCFNFQTGYVYSPNSFNSIAEIREGTLPSGVPGKYVASVFQNTDYREWWASVSFTKRFCRDFLYKADLKYRNAKASYHEFSNHIQTVEGVTSLQYYQPRWDMNFAMSYSYSKNFTISPQVKSSSNFENPYVSIQKFMLKKKLELTLTYSLMFHFFNSDMITETKSPGFESRYLDKAFDRQRNRIVFNVSYRFAGGKSVRQYNRDMSTED</sequence>
<evidence type="ECO:0000313" key="2">
    <source>
        <dbReference type="Proteomes" id="UP001196765"/>
    </source>
</evidence>
<dbReference type="EMBL" id="JAHOEI010000023">
    <property type="protein sequence ID" value="MBV3387638.1"/>
    <property type="molecule type" value="Genomic_DNA"/>
</dbReference>
<organism evidence="1 2">
    <name type="scientific">Segatella copri</name>
    <dbReference type="NCBI Taxonomy" id="165179"/>
    <lineage>
        <taxon>Bacteria</taxon>
        <taxon>Pseudomonadati</taxon>
        <taxon>Bacteroidota</taxon>
        <taxon>Bacteroidia</taxon>
        <taxon>Bacteroidales</taxon>
        <taxon>Prevotellaceae</taxon>
        <taxon>Segatella</taxon>
    </lineage>
</organism>
<dbReference type="Proteomes" id="UP001196765">
    <property type="component" value="Unassembled WGS sequence"/>
</dbReference>
<evidence type="ECO:0000313" key="1">
    <source>
        <dbReference type="EMBL" id="MBV3387638.1"/>
    </source>
</evidence>